<comment type="caution">
    <text evidence="16">The sequence shown here is derived from an EMBL/GenBank/DDBJ whole genome shotgun (WGS) entry which is preliminary data.</text>
</comment>
<keyword evidence="15" id="KW-0812">Transmembrane</keyword>
<gene>
    <name evidence="16" type="ORF">DGAL_LOCUS15581</name>
</gene>
<evidence type="ECO:0000256" key="12">
    <source>
        <dbReference type="ARBA" id="ARBA00023136"/>
    </source>
</evidence>
<evidence type="ECO:0000256" key="5">
    <source>
        <dbReference type="ARBA" id="ARBA00022617"/>
    </source>
</evidence>
<protein>
    <submittedName>
        <fullName evidence="16">Uncharacterized protein</fullName>
    </submittedName>
</protein>
<organism evidence="16 17">
    <name type="scientific">Daphnia galeata</name>
    <dbReference type="NCBI Taxonomy" id="27404"/>
    <lineage>
        <taxon>Eukaryota</taxon>
        <taxon>Metazoa</taxon>
        <taxon>Ecdysozoa</taxon>
        <taxon>Arthropoda</taxon>
        <taxon>Crustacea</taxon>
        <taxon>Branchiopoda</taxon>
        <taxon>Diplostraca</taxon>
        <taxon>Cladocera</taxon>
        <taxon>Anomopoda</taxon>
        <taxon>Daphniidae</taxon>
        <taxon>Daphnia</taxon>
    </lineage>
</organism>
<comment type="cofactor">
    <cofactor evidence="1 14">
        <name>heme</name>
        <dbReference type="ChEBI" id="CHEBI:30413"/>
    </cofactor>
</comment>
<evidence type="ECO:0000256" key="8">
    <source>
        <dbReference type="ARBA" id="ARBA00022848"/>
    </source>
</evidence>
<evidence type="ECO:0000256" key="2">
    <source>
        <dbReference type="ARBA" id="ARBA00004174"/>
    </source>
</evidence>
<dbReference type="EMBL" id="CAKKLH010000319">
    <property type="protein sequence ID" value="CAH0111924.1"/>
    <property type="molecule type" value="Genomic_DNA"/>
</dbReference>
<keyword evidence="7" id="KW-0256">Endoplasmic reticulum</keyword>
<dbReference type="CDD" id="cd11055">
    <property type="entry name" value="CYP3A-like"/>
    <property type="match status" value="4"/>
</dbReference>
<dbReference type="PRINTS" id="PR00463">
    <property type="entry name" value="EP450I"/>
</dbReference>
<dbReference type="InterPro" id="IPR036396">
    <property type="entry name" value="Cyt_P450_sf"/>
</dbReference>
<dbReference type="PRINTS" id="PR00385">
    <property type="entry name" value="P450"/>
</dbReference>
<dbReference type="PANTHER" id="PTHR24302:SF15">
    <property type="entry name" value="FATTY-ACID PEROXYGENASE"/>
    <property type="match status" value="1"/>
</dbReference>
<evidence type="ECO:0000313" key="17">
    <source>
        <dbReference type="Proteomes" id="UP000789390"/>
    </source>
</evidence>
<dbReference type="GO" id="GO:0005789">
    <property type="term" value="C:endoplasmic reticulum membrane"/>
    <property type="evidence" value="ECO:0007669"/>
    <property type="project" value="UniProtKB-SubCell"/>
</dbReference>
<evidence type="ECO:0000256" key="15">
    <source>
        <dbReference type="SAM" id="Phobius"/>
    </source>
</evidence>
<accession>A0A8J2WP04</accession>
<keyword evidence="6 14" id="KW-0479">Metal-binding</keyword>
<keyword evidence="11" id="KW-0503">Monooxygenase</keyword>
<comment type="function">
    <text evidence="13">Cytochromes P450 are a group of heme-thiolate monooxygenases. They oxidize a variety of structurally unrelated compounds, including steroids, fatty acids, and xenobiotics.</text>
</comment>
<keyword evidence="8" id="KW-0492">Microsome</keyword>
<dbReference type="FunFam" id="1.10.630.10:FF:000003">
    <property type="entry name" value="cytochrome P450 3A12-like isoform X2"/>
    <property type="match status" value="1"/>
</dbReference>
<keyword evidence="9" id="KW-0560">Oxidoreductase</keyword>
<keyword evidence="10 14" id="KW-0408">Iron</keyword>
<reference evidence="16" key="1">
    <citation type="submission" date="2021-11" db="EMBL/GenBank/DDBJ databases">
        <authorList>
            <person name="Schell T."/>
        </authorList>
    </citation>
    <scope>NUCLEOTIDE SEQUENCE</scope>
    <source>
        <strain evidence="16">M5</strain>
    </source>
</reference>
<evidence type="ECO:0000256" key="10">
    <source>
        <dbReference type="ARBA" id="ARBA00023004"/>
    </source>
</evidence>
<feature type="transmembrane region" description="Helical" evidence="15">
    <location>
        <begin position="493"/>
        <end position="515"/>
    </location>
</feature>
<dbReference type="GO" id="GO:0016705">
    <property type="term" value="F:oxidoreductase activity, acting on paired donors, with incorporation or reduction of molecular oxygen"/>
    <property type="evidence" value="ECO:0007669"/>
    <property type="project" value="InterPro"/>
</dbReference>
<evidence type="ECO:0000256" key="7">
    <source>
        <dbReference type="ARBA" id="ARBA00022824"/>
    </source>
</evidence>
<proteinExistence type="inferred from homology"/>
<dbReference type="Pfam" id="PF00067">
    <property type="entry name" value="p450"/>
    <property type="match status" value="4"/>
</dbReference>
<dbReference type="GO" id="GO:0008395">
    <property type="term" value="F:steroid hydroxylase activity"/>
    <property type="evidence" value="ECO:0007669"/>
    <property type="project" value="TreeGrafter"/>
</dbReference>
<evidence type="ECO:0000256" key="13">
    <source>
        <dbReference type="ARBA" id="ARBA00043906"/>
    </source>
</evidence>
<dbReference type="Gene3D" id="1.10.630.10">
    <property type="entry name" value="Cytochrome P450"/>
    <property type="match status" value="4"/>
</dbReference>
<evidence type="ECO:0000256" key="3">
    <source>
        <dbReference type="ARBA" id="ARBA00004406"/>
    </source>
</evidence>
<keyword evidence="12 15" id="KW-0472">Membrane</keyword>
<dbReference type="InterPro" id="IPR001128">
    <property type="entry name" value="Cyt_P450"/>
</dbReference>
<dbReference type="InterPro" id="IPR002401">
    <property type="entry name" value="Cyt_P450_E_grp-I"/>
</dbReference>
<dbReference type="InterPro" id="IPR017972">
    <property type="entry name" value="Cyt_P450_CS"/>
</dbReference>
<comment type="subcellular location">
    <subcellularLocation>
        <location evidence="3">Endoplasmic reticulum membrane</location>
        <topology evidence="3">Peripheral membrane protein</topology>
    </subcellularLocation>
    <subcellularLocation>
        <location evidence="2">Microsome membrane</location>
        <topology evidence="2">Peripheral membrane protein</topology>
    </subcellularLocation>
</comment>
<dbReference type="InterPro" id="IPR050705">
    <property type="entry name" value="Cytochrome_P450_3A"/>
</dbReference>
<dbReference type="PANTHER" id="PTHR24302">
    <property type="entry name" value="CYTOCHROME P450 FAMILY 3"/>
    <property type="match status" value="1"/>
</dbReference>
<dbReference type="GO" id="GO:0005506">
    <property type="term" value="F:iron ion binding"/>
    <property type="evidence" value="ECO:0007669"/>
    <property type="project" value="InterPro"/>
</dbReference>
<dbReference type="FunFam" id="1.10.630.10:FF:000042">
    <property type="entry name" value="Cytochrome P450"/>
    <property type="match status" value="3"/>
</dbReference>
<evidence type="ECO:0000256" key="6">
    <source>
        <dbReference type="ARBA" id="ARBA00022723"/>
    </source>
</evidence>
<keyword evidence="5 14" id="KW-0349">Heme</keyword>
<dbReference type="OrthoDB" id="2789670at2759"/>
<keyword evidence="17" id="KW-1185">Reference proteome</keyword>
<evidence type="ECO:0000256" key="14">
    <source>
        <dbReference type="PIRSR" id="PIRSR602401-1"/>
    </source>
</evidence>
<dbReference type="GO" id="GO:0020037">
    <property type="term" value="F:heme binding"/>
    <property type="evidence" value="ECO:0007669"/>
    <property type="project" value="InterPro"/>
</dbReference>
<feature type="transmembrane region" description="Helical" evidence="15">
    <location>
        <begin position="969"/>
        <end position="991"/>
    </location>
</feature>
<evidence type="ECO:0000256" key="4">
    <source>
        <dbReference type="ARBA" id="ARBA00010617"/>
    </source>
</evidence>
<evidence type="ECO:0000256" key="1">
    <source>
        <dbReference type="ARBA" id="ARBA00001971"/>
    </source>
</evidence>
<sequence length="1986" mass="230425">MGPLDFLFSPVTWVVTLNSLLFILYRYATSTHSYFSDQGIPGPKPMPFFGNMWGIWKTNIAEHDVALVKKYGKVLGFFDGLIPNLWITDVDMIKAIYVKDFDHFVDRRSFEMKTKVIRKWLTIMKGQEWKDIRSSVTPAFTTGKIKRMSGLIKDCVAKLCDRVTTFTESSGKIDAKLTFSAFTMDVIARCAFGLKIDTLGNKDDPFIKNAQYILNPPTNKSPIVMFPFMYPKFFTASFAERLFITKELKFFFQLLENILKERLQTKEKFHDFIEVADEAISEFTKEVDGKTVQMWSREQIDEIIMGQSTLFMLAGFDTTATTLTNICFQLAKNPDIQEKLYDSIDEVCHEMVQNFPYLEMVIHEALRFYPPLLRVERQCTKDYSYDNGRIKIKKGQLVTVPAFALHHMEEYYPDPEKFDPERWSPENKANRSPYAFMGFGVGPRNCVGMRFAMEEMKIAICTMVQKFRFYPVEETPFNEAYPPSPPTMELLDVFFSPITWVVTFVSLLYILYGYATSTFNYFSDQGIHGPKPIPIFGNMWGAWKINIVEHDVALVKKYGKVFACFDGKIPNLWITDVDMIKAMYVKDFDHFVDRRSFEIKTKGFRKWLVLLKGQEWKDIRSSVTPAFSTGKIKRMSGLVKDCVVKLCDRVTTLENDGKIDAKLMFSAYPLDVIARCAFGLKIDTLGNKNDPFIENSRFFFNPPTNKTPAILLPFMYPNFFTALCTIAERLFITKEIKFYFQLMENILNERLQSKEKFNDFIEMANESISEVTKEVDGNTEPLWSREEMNEIIIGQSTQFLLAGLETTATTLTNICFQLAKNPDIQEKLYESIDEVCHEMVQNFPYLEMVINETLRFYPPLLRVERQCTKDYSYDNGRIKIKKGQLVTIPAFALHHMAEYYPDPEKFDPERWSPENKSNRNPYAFMGFGIGPRNCIGMRFAMEEMKIAVCAIVQKFRFYPVEETPFRESFVHIFSSSVTWLVGFISLLYILYKNATFTFNYFSDQGIPGPKPIPIFGNMWGIWKANLPEYDMALVKQYGKVFGYFDGLVPNLWITDVDMIKAMYVKDFDHFVDRRVFDIKTKVMRKWLIMMRGQEWKDVRSSVTPAFTSGKIKRMSVLIKDCVAELCDRITTFAEKDGKIDSKLTFSAFTMDVIARCAFGLKIDTLGSKDDPFIRNAQYVLNPPTNRSSVVVLPLVFPKLFAMFAERLFLTKQLTFFFDLLENVLRERSQSKEKFNDFIEMADEAISEYTKEVDGKTVPMWSRDEIEEIIMGQSSLFMLAGFDTTATTLTNTCFQLARNPHIQEKLYESIVSKMEDYDEVCHEMVQDVPYLEMVIHEVMRIYSPFLRIERQCTKDYSYDNGRIKIKEGQMITVPAFALHHMEEYYPDPEKFDPERWSPDNKANRNPYAFMGFGIGPRNCVGMRFAMEEMKIAICTMVQKFRFYPVEETPEKLRFDDGLNQILQPIHAIVGIELRQSMFSLVKHLSVNGPFGFSVFARYVASDSRLSSLHSLQICHINTQLLFRSRHLWSKTTTHLWQHNIPEHDVALVRKYGQVFGCFDGMIPNLWITDVDMIKAMYVKDFDHFVDRRSFGIKTKVMRKWMTLMTGQEWKDVRSSVTPAFTTGKIKRMSGLIIDCVANLVDQVSTFTVTDGKIDAKLVFSAFTMDVIARCAFGLKIDTLRNTDDQFMKNAQYILNPPANKSPIVLLPFSKFAERLLITKEFRFFFKLLEDVLKDRRQSKEKFHDFIELADEAISDFTKEVDGETVPMWSREEIDEIIMAQSTLFMLAGFDTTATTLTNTCFQLAKNPGIQEKLYDSIIAQMENYDEICHEMVQNMPYLDMVIQEVLRYYPPLVRVERQCTKDYSYDNGRIKIKKGQMITVPAFALHHMEEYYPDPEKFDPERWSPENKANLNPYAFMGFGIGSRNCVGMRFAMEEMKIAICTMVHKFRFYPVKETPEKLGFDNGLLAVLQPLHAVMGIEFRQSASFD</sequence>
<dbReference type="Proteomes" id="UP000789390">
    <property type="component" value="Unassembled WGS sequence"/>
</dbReference>
<name>A0A8J2WP04_9CRUS</name>
<evidence type="ECO:0000256" key="11">
    <source>
        <dbReference type="ARBA" id="ARBA00023033"/>
    </source>
</evidence>
<keyword evidence="15" id="KW-1133">Transmembrane helix</keyword>
<dbReference type="SUPFAM" id="SSF48264">
    <property type="entry name" value="Cytochrome P450"/>
    <property type="match status" value="4"/>
</dbReference>
<dbReference type="PROSITE" id="PS00086">
    <property type="entry name" value="CYTOCHROME_P450"/>
    <property type="match status" value="4"/>
</dbReference>
<comment type="similarity">
    <text evidence="4">Belongs to the cytochrome P450 family.</text>
</comment>
<evidence type="ECO:0000313" key="16">
    <source>
        <dbReference type="EMBL" id="CAH0111924.1"/>
    </source>
</evidence>
<evidence type="ECO:0000256" key="9">
    <source>
        <dbReference type="ARBA" id="ARBA00023002"/>
    </source>
</evidence>
<feature type="binding site" description="axial binding residue" evidence="14">
    <location>
        <position position="934"/>
    </location>
    <ligand>
        <name>heme</name>
        <dbReference type="ChEBI" id="CHEBI:30413"/>
    </ligand>
    <ligandPart>
        <name>Fe</name>
        <dbReference type="ChEBI" id="CHEBI:18248"/>
    </ligandPart>
</feature>